<dbReference type="EMBL" id="CP074352">
    <property type="protein sequence ID" value="UYU30521.1"/>
    <property type="molecule type" value="Genomic_DNA"/>
</dbReference>
<evidence type="ECO:0000313" key="1">
    <source>
        <dbReference type="EMBL" id="UYU30521.1"/>
    </source>
</evidence>
<name>A0ABY6J9K3_9ENTR</name>
<evidence type="ECO:0000313" key="2">
    <source>
        <dbReference type="Proteomes" id="UP001156318"/>
    </source>
</evidence>
<keyword evidence="2" id="KW-1185">Reference proteome</keyword>
<dbReference type="NCBIfam" id="NF033498">
    <property type="entry name" value="YlcG_phage_expr"/>
    <property type="match status" value="1"/>
</dbReference>
<protein>
    <submittedName>
        <fullName evidence="1">YlcG family protein</fullName>
    </submittedName>
</protein>
<proteinExistence type="predicted"/>
<gene>
    <name evidence="1" type="ORF">KFZ77_11545</name>
</gene>
<organism evidence="1 2">
    <name type="scientific">Siccibacter colletis</name>
    <dbReference type="NCBI Taxonomy" id="1505757"/>
    <lineage>
        <taxon>Bacteria</taxon>
        <taxon>Pseudomonadati</taxon>
        <taxon>Pseudomonadota</taxon>
        <taxon>Gammaproteobacteria</taxon>
        <taxon>Enterobacterales</taxon>
        <taxon>Enterobacteriaceae</taxon>
        <taxon>Siccibacter</taxon>
    </lineage>
</organism>
<reference evidence="1 2" key="1">
    <citation type="submission" date="2021-05" db="EMBL/GenBank/DDBJ databases">
        <title>Isolation, identification, and the growth promoting effects of Pantoea dispersa strain YSD J2 from the aboveground leaves of Cyperus esculentus L.Var. Sativus.</title>
        <authorList>
            <person name="Wang S."/>
            <person name="Tang X.M."/>
            <person name="Huang Y.N."/>
        </authorList>
    </citation>
    <scope>NUCLEOTIDE SEQUENCE [LARGE SCALE GENOMIC DNA]</scope>
    <source>
        <strain evidence="2">YSD YN2</strain>
    </source>
</reference>
<accession>A0ABY6J9K3</accession>
<dbReference type="Proteomes" id="UP001156318">
    <property type="component" value="Chromosome"/>
</dbReference>
<sequence>MSPEQIASIRMRWQRLRVYRRRGTVLVDYRILRNLIHIYQMAGTRA</sequence>
<dbReference type="InterPro" id="IPR049596">
    <property type="entry name" value="YlcG-like"/>
</dbReference>
<dbReference type="RefSeq" id="WP_264384268.1">
    <property type="nucleotide sequence ID" value="NZ_CP074352.1"/>
</dbReference>